<dbReference type="SUPFAM" id="SSF56436">
    <property type="entry name" value="C-type lectin-like"/>
    <property type="match status" value="1"/>
</dbReference>
<dbReference type="InterPro" id="IPR016187">
    <property type="entry name" value="CTDL_fold"/>
</dbReference>
<name>D3AX35_HETP5</name>
<dbReference type="Gene3D" id="2.60.40.10">
    <property type="entry name" value="Immunoglobulins"/>
    <property type="match status" value="1"/>
</dbReference>
<evidence type="ECO:0000259" key="2">
    <source>
        <dbReference type="PROSITE" id="PS50041"/>
    </source>
</evidence>
<dbReference type="Pfam" id="PF22933">
    <property type="entry name" value="ComC_SSD"/>
    <property type="match status" value="1"/>
</dbReference>
<dbReference type="Gene3D" id="3.10.100.10">
    <property type="entry name" value="Mannose-Binding Protein A, subunit A"/>
    <property type="match status" value="1"/>
</dbReference>
<comment type="caution">
    <text evidence="3">The sequence shown here is derived from an EMBL/GenBank/DDBJ whole genome shotgun (WGS) entry which is preliminary data.</text>
</comment>
<sequence>MKYLLIFNILQIFISVLLAQSIIKQSINPINGHEYVLVNYQVVWTEADRYATSQNYYLATITTQNENNFILDTFFTTLKNYTWIGANSVNSPDNSIFTWSGGPEIDMVLYDRTQSKCFGFCRFLVDEPDVNDQNYIYIWKDLKWDDLGDIISPDFILMEKGGEIDPLVIPTDMAPSIMTITRLNLNSFDSSKLRVTFTNSSVGRPDFNCTILTYTTGSVSCQTQYTVGEYDILISDGVKSFSSKRYHPNLPYIKSMIPGYVKDSIITINGGNFGESLEYVNDVRISILRVPCIPLEMLVSDRSITCRLTETIIPDVSKLNISTRYSLINMIVGGVEITDLSRVPVYDSNTNSLTIFTATNFDYFNSYYLAEGRPTYPYAPTSLEDIYFIRNLMYINTTYPSNHISTNYYFNSGSYNNSLILSTGGINTNIINGITYIDPQVSSSLGNIQTQLSVDPMYFSFNVSASHYVYVRLDLSDIGPPSFTKSKDFVIPTTGGYINVGVNNMILTSSNYTLLADGVKLDCRIVPYTENSSIGVFVGAGSGAKRNLTLILDGKPTGSTPLNTLAYYPPAITGIRQVRFNRTSGSVNIFGEQFGSDINKIQVNAGGSQSTLNTWLIPQESMIAYFNYDSLYLRISINVDGQLSSARGFTPKLINLLNATSIEKDIGGIVTIKGDGFANPVNVTIGGVNCTSLDLIDSQTITCFFDGSAPSPQLKAGLPVKVDCGFAYDTESIFFYIDNSACGTKPYCSGNGVCINGNCNCTSGYGGAICDKTVTIDNTTKPEIGNNTGSIGQFSVFFTHIREIDEIGSDVAIYPITLVQWNTTVNTTTVTTAIGSINNLTDFTINVTSIIFLEQTTLWFAGQPLTMEKNSFKYQIELSNYQFQNQLNSLQLIYEIQSPKEQSCSESSNSYNDATDIAWIEIQLGNKVFLTKFSNRMYIDNRTVESNTILLSTSDKAFLDPSFAVLVDNSAKEVVEESLDQEYYVSTDKKPSSSGMITDLLVNIGSGG</sequence>
<dbReference type="EMBL" id="ADBJ01000003">
    <property type="protein sequence ID" value="EFA86104.1"/>
    <property type="molecule type" value="Genomic_DNA"/>
</dbReference>
<dbReference type="InterPro" id="IPR014756">
    <property type="entry name" value="Ig_E-set"/>
</dbReference>
<gene>
    <name evidence="3" type="ORF">PPL_00664</name>
</gene>
<evidence type="ECO:0000256" key="1">
    <source>
        <dbReference type="SAM" id="SignalP"/>
    </source>
</evidence>
<keyword evidence="4" id="KW-1185">Reference proteome</keyword>
<dbReference type="PROSITE" id="PS01186">
    <property type="entry name" value="EGF_2"/>
    <property type="match status" value="1"/>
</dbReference>
<feature type="domain" description="C-type lectin" evidence="2">
    <location>
        <begin position="30"/>
        <end position="146"/>
    </location>
</feature>
<dbReference type="InterPro" id="IPR000742">
    <property type="entry name" value="EGF"/>
</dbReference>
<evidence type="ECO:0000313" key="4">
    <source>
        <dbReference type="Proteomes" id="UP000001396"/>
    </source>
</evidence>
<dbReference type="SUPFAM" id="SSF81296">
    <property type="entry name" value="E set domains"/>
    <property type="match status" value="1"/>
</dbReference>
<dbReference type="Pfam" id="PF23106">
    <property type="entry name" value="EGF_Teneurin"/>
    <property type="match status" value="1"/>
</dbReference>
<keyword evidence="1" id="KW-0732">Signal</keyword>
<proteinExistence type="predicted"/>
<dbReference type="CDD" id="cd00037">
    <property type="entry name" value="CLECT"/>
    <property type="match status" value="1"/>
</dbReference>
<dbReference type="InterPro" id="IPR016186">
    <property type="entry name" value="C-type_lectin-like/link_sf"/>
</dbReference>
<dbReference type="Proteomes" id="UP000001396">
    <property type="component" value="Unassembled WGS sequence"/>
</dbReference>
<dbReference type="PROSITE" id="PS00022">
    <property type="entry name" value="EGF_1"/>
    <property type="match status" value="1"/>
</dbReference>
<dbReference type="InterPro" id="IPR054484">
    <property type="entry name" value="ComC_SSD"/>
</dbReference>
<dbReference type="PANTHER" id="PTHR31378">
    <property type="entry name" value="EGF-LIKE DOMAIN-CONTAINING PROTEIN-RELATED-RELATED"/>
    <property type="match status" value="1"/>
</dbReference>
<dbReference type="GeneID" id="31356196"/>
<dbReference type="AlphaFoldDB" id="D3AX35"/>
<dbReference type="RefSeq" id="XP_020438210.1">
    <property type="nucleotide sequence ID" value="XM_020571687.1"/>
</dbReference>
<feature type="chain" id="PRO_5003042003" description="C-type lectin domain-containing protein" evidence="1">
    <location>
        <begin position="20"/>
        <end position="1008"/>
    </location>
</feature>
<feature type="signal peptide" evidence="1">
    <location>
        <begin position="1"/>
        <end position="19"/>
    </location>
</feature>
<evidence type="ECO:0000313" key="3">
    <source>
        <dbReference type="EMBL" id="EFA86104.1"/>
    </source>
</evidence>
<protein>
    <recommendedName>
        <fullName evidence="2">C-type lectin domain-containing protein</fullName>
    </recommendedName>
</protein>
<organism evidence="3 4">
    <name type="scientific">Heterostelium pallidum (strain ATCC 26659 / Pp 5 / PN500)</name>
    <name type="common">Cellular slime mold</name>
    <name type="synonym">Polysphondylium pallidum</name>
    <dbReference type="NCBI Taxonomy" id="670386"/>
    <lineage>
        <taxon>Eukaryota</taxon>
        <taxon>Amoebozoa</taxon>
        <taxon>Evosea</taxon>
        <taxon>Eumycetozoa</taxon>
        <taxon>Dictyostelia</taxon>
        <taxon>Acytosteliales</taxon>
        <taxon>Acytosteliaceae</taxon>
        <taxon>Heterostelium</taxon>
    </lineage>
</organism>
<dbReference type="PROSITE" id="PS50041">
    <property type="entry name" value="C_TYPE_LECTIN_2"/>
    <property type="match status" value="1"/>
</dbReference>
<accession>D3AX35</accession>
<dbReference type="InterPro" id="IPR013783">
    <property type="entry name" value="Ig-like_fold"/>
</dbReference>
<dbReference type="InterPro" id="IPR001304">
    <property type="entry name" value="C-type_lectin-like"/>
</dbReference>
<reference evidence="3 4" key="1">
    <citation type="journal article" date="2011" name="Genome Res.">
        <title>Phylogeny-wide analysis of social amoeba genomes highlights ancient origins for complex intercellular communication.</title>
        <authorList>
            <person name="Heidel A.J."/>
            <person name="Lawal H.M."/>
            <person name="Felder M."/>
            <person name="Schilde C."/>
            <person name="Helps N.R."/>
            <person name="Tunggal B."/>
            <person name="Rivero F."/>
            <person name="John U."/>
            <person name="Schleicher M."/>
            <person name="Eichinger L."/>
            <person name="Platzer M."/>
            <person name="Noegel A.A."/>
            <person name="Schaap P."/>
            <person name="Gloeckner G."/>
        </authorList>
    </citation>
    <scope>NUCLEOTIDE SEQUENCE [LARGE SCALE GENOMIC DNA]</scope>
    <source>
        <strain evidence="4">ATCC 26659 / Pp 5 / PN500</strain>
    </source>
</reference>
<dbReference type="InParanoid" id="D3AX35"/>